<accession>A0A1E3VHL1</accession>
<keyword evidence="4" id="KW-1185">Reference proteome</keyword>
<name>A0A1E3VHL1_9HYPH</name>
<keyword evidence="2" id="KW-1133">Transmembrane helix</keyword>
<evidence type="ECO:0000256" key="1">
    <source>
        <dbReference type="SAM" id="MobiDB-lite"/>
    </source>
</evidence>
<feature type="region of interest" description="Disordered" evidence="1">
    <location>
        <begin position="72"/>
        <end position="99"/>
    </location>
</feature>
<feature type="transmembrane region" description="Helical" evidence="2">
    <location>
        <begin position="37"/>
        <end position="56"/>
    </location>
</feature>
<dbReference type="AlphaFoldDB" id="A0A1E3VHL1"/>
<sequence length="99" mass="10882">MPFRTFPCIFCLLLCFIALAVSHPVRSLLVVTLAYSLLLQMAYIGSVFLLVCLTALPKGLTNFRLVIGAQSRTSAEKGRSGRLSLLQPSRQGQGRRRTA</sequence>
<proteinExistence type="predicted"/>
<evidence type="ECO:0000256" key="2">
    <source>
        <dbReference type="SAM" id="Phobius"/>
    </source>
</evidence>
<evidence type="ECO:0000313" key="4">
    <source>
        <dbReference type="Proteomes" id="UP000094342"/>
    </source>
</evidence>
<dbReference type="EMBL" id="LYBW01000034">
    <property type="protein sequence ID" value="ODR93065.1"/>
    <property type="molecule type" value="Genomic_DNA"/>
</dbReference>
<dbReference type="Proteomes" id="UP000094342">
    <property type="component" value="Unassembled WGS sequence"/>
</dbReference>
<keyword evidence="2" id="KW-0472">Membrane</keyword>
<evidence type="ECO:0000313" key="3">
    <source>
        <dbReference type="EMBL" id="ODR93065.1"/>
    </source>
</evidence>
<reference evidence="4" key="1">
    <citation type="submission" date="2016-05" db="EMBL/GenBank/DDBJ databases">
        <authorList>
            <person name="Li Y."/>
        </authorList>
    </citation>
    <scope>NUCLEOTIDE SEQUENCE [LARGE SCALE GENOMIC DNA]</scope>
    <source>
        <strain evidence="4">YIC4027</strain>
    </source>
</reference>
<keyword evidence="2" id="KW-0812">Transmembrane</keyword>
<organism evidence="3 4">
    <name type="scientific">Sinorhizobium alkalisoli</name>
    <dbReference type="NCBI Taxonomy" id="1752398"/>
    <lineage>
        <taxon>Bacteria</taxon>
        <taxon>Pseudomonadati</taxon>
        <taxon>Pseudomonadota</taxon>
        <taxon>Alphaproteobacteria</taxon>
        <taxon>Hyphomicrobiales</taxon>
        <taxon>Rhizobiaceae</taxon>
        <taxon>Sinorhizobium/Ensifer group</taxon>
        <taxon>Sinorhizobium</taxon>
    </lineage>
</organism>
<protein>
    <submittedName>
        <fullName evidence="3">Uncharacterized protein</fullName>
    </submittedName>
</protein>
<comment type="caution">
    <text evidence="3">The sequence shown here is derived from an EMBL/GenBank/DDBJ whole genome shotgun (WGS) entry which is preliminary data.</text>
</comment>
<gene>
    <name evidence="3" type="ORF">A8M32_01845</name>
</gene>